<comment type="caution">
    <text evidence="1">The sequence shown here is derived from an EMBL/GenBank/DDBJ whole genome shotgun (WGS) entry which is preliminary data.</text>
</comment>
<protein>
    <submittedName>
        <fullName evidence="1">Uncharacterized protein</fullName>
    </submittedName>
</protein>
<dbReference type="RefSeq" id="WP_238752439.1">
    <property type="nucleotide sequence ID" value="NZ_CAKLPZ010000006.1"/>
</dbReference>
<dbReference type="EMBL" id="CAKLPZ010000006">
    <property type="protein sequence ID" value="CAH1002611.1"/>
    <property type="molecule type" value="Genomic_DNA"/>
</dbReference>
<evidence type="ECO:0000313" key="1">
    <source>
        <dbReference type="EMBL" id="CAH1002611.1"/>
    </source>
</evidence>
<keyword evidence="2" id="KW-1185">Reference proteome</keyword>
<evidence type="ECO:0000313" key="2">
    <source>
        <dbReference type="Proteomes" id="UP000837803"/>
    </source>
</evidence>
<reference evidence="1" key="1">
    <citation type="submission" date="2021-12" db="EMBL/GenBank/DDBJ databases">
        <authorList>
            <person name="Rodrigo-Torres L."/>
            <person name="Arahal R. D."/>
            <person name="Lucena T."/>
        </authorList>
    </citation>
    <scope>NUCLEOTIDE SEQUENCE</scope>
    <source>
        <strain evidence="1">CECT 8419</strain>
    </source>
</reference>
<sequence>MKNTGITYEAVASREDAKDYLFSTRVIETTRGYYIEKGLTARQTMEVMGLSKYYEDNVAYFGRAFSYHLPKEGKGRGGARKNSGRPAGSSMCPGCNKLRTECTCSDPLKDPDPYTLLQVVTEPAGIGSYSAIVAVESSPGYYKAYEKEIDRWPTWEDIRRTMHGGTKLSTQRAKTYFDHLKQKWEG</sequence>
<name>A0ABN8FAG9_9BACT</name>
<organism evidence="1 2">
    <name type="scientific">Neolewinella maritima</name>
    <dbReference type="NCBI Taxonomy" id="1383882"/>
    <lineage>
        <taxon>Bacteria</taxon>
        <taxon>Pseudomonadati</taxon>
        <taxon>Bacteroidota</taxon>
        <taxon>Saprospiria</taxon>
        <taxon>Saprospirales</taxon>
        <taxon>Lewinellaceae</taxon>
        <taxon>Neolewinella</taxon>
    </lineage>
</organism>
<proteinExistence type="predicted"/>
<gene>
    <name evidence="1" type="ORF">LEM8419_03483</name>
</gene>
<accession>A0ABN8FAG9</accession>
<dbReference type="Proteomes" id="UP000837803">
    <property type="component" value="Unassembled WGS sequence"/>
</dbReference>